<reference evidence="1" key="1">
    <citation type="submission" date="2018-02" db="EMBL/GenBank/DDBJ databases">
        <title>Rhizophora mucronata_Transcriptome.</title>
        <authorList>
            <person name="Meera S.P."/>
            <person name="Sreeshan A."/>
            <person name="Augustine A."/>
        </authorList>
    </citation>
    <scope>NUCLEOTIDE SEQUENCE</scope>
    <source>
        <tissue evidence="1">Leaf</tissue>
    </source>
</reference>
<protein>
    <submittedName>
        <fullName evidence="1">Uncharacterized protein</fullName>
    </submittedName>
</protein>
<dbReference type="AlphaFoldDB" id="A0A2P2PA26"/>
<evidence type="ECO:0000313" key="1">
    <source>
        <dbReference type="EMBL" id="MBX51598.1"/>
    </source>
</evidence>
<organism evidence="1">
    <name type="scientific">Rhizophora mucronata</name>
    <name type="common">Asiatic mangrove</name>
    <dbReference type="NCBI Taxonomy" id="61149"/>
    <lineage>
        <taxon>Eukaryota</taxon>
        <taxon>Viridiplantae</taxon>
        <taxon>Streptophyta</taxon>
        <taxon>Embryophyta</taxon>
        <taxon>Tracheophyta</taxon>
        <taxon>Spermatophyta</taxon>
        <taxon>Magnoliopsida</taxon>
        <taxon>eudicotyledons</taxon>
        <taxon>Gunneridae</taxon>
        <taxon>Pentapetalae</taxon>
        <taxon>rosids</taxon>
        <taxon>fabids</taxon>
        <taxon>Malpighiales</taxon>
        <taxon>Rhizophoraceae</taxon>
        <taxon>Rhizophora</taxon>
    </lineage>
</organism>
<accession>A0A2P2PA26</accession>
<proteinExistence type="predicted"/>
<dbReference type="EMBL" id="GGEC01071114">
    <property type="protein sequence ID" value="MBX51598.1"/>
    <property type="molecule type" value="Transcribed_RNA"/>
</dbReference>
<sequence>MILQSTYSQKGKGKGKRLHNYINSLLK</sequence>
<name>A0A2P2PA26_RHIMU</name>